<evidence type="ECO:0000313" key="6">
    <source>
        <dbReference type="Proteomes" id="UP001302367"/>
    </source>
</evidence>
<evidence type="ECO:0000256" key="1">
    <source>
        <dbReference type="SAM" id="Coils"/>
    </source>
</evidence>
<evidence type="ECO:0000313" key="4">
    <source>
        <dbReference type="EMBL" id="WPA96737.1"/>
    </source>
</evidence>
<protein>
    <submittedName>
        <fullName evidence="3">Uncharacterized protein</fullName>
    </submittedName>
</protein>
<dbReference type="AlphaFoldDB" id="A0A2G5I998"/>
<gene>
    <name evidence="3" type="ORF">CB0940_01303</name>
    <name evidence="4" type="ORF">RHO25_001345</name>
</gene>
<dbReference type="Proteomes" id="UP001302367">
    <property type="component" value="Chromosome 1"/>
</dbReference>
<dbReference type="Proteomes" id="UP000230605">
    <property type="component" value="Chromosome 1"/>
</dbReference>
<dbReference type="EMBL" id="LKMD01000100">
    <property type="protein sequence ID" value="PIB01387.1"/>
    <property type="molecule type" value="Genomic_DNA"/>
</dbReference>
<name>A0A2G5I998_CERBT</name>
<feature type="compositionally biased region" description="Polar residues" evidence="2">
    <location>
        <begin position="107"/>
        <end position="123"/>
    </location>
</feature>
<dbReference type="OrthoDB" id="5350396at2759"/>
<feature type="region of interest" description="Disordered" evidence="2">
    <location>
        <begin position="749"/>
        <end position="774"/>
    </location>
</feature>
<feature type="compositionally biased region" description="Basic and acidic residues" evidence="2">
    <location>
        <begin position="190"/>
        <end position="214"/>
    </location>
</feature>
<reference evidence="3 5" key="1">
    <citation type="submission" date="2015-10" db="EMBL/GenBank/DDBJ databases">
        <title>The cercosporin biosynthetic gene cluster was horizontally transferred to several fungal lineages and shown to be expanded in Cercospora beticola based on microsynteny with recipient genomes.</title>
        <authorList>
            <person name="De Jonge R."/>
            <person name="Ebert M.K."/>
            <person name="Suttle J.C."/>
            <person name="Jurick Ii W.M."/>
            <person name="Secor G.A."/>
            <person name="Thomma B.P."/>
            <person name="Van De Peer Y."/>
            <person name="Bolton M.D."/>
        </authorList>
    </citation>
    <scope>NUCLEOTIDE SEQUENCE [LARGE SCALE GENOMIC DNA]</scope>
    <source>
        <strain evidence="3 5">09-40</strain>
    </source>
</reference>
<evidence type="ECO:0000256" key="2">
    <source>
        <dbReference type="SAM" id="MobiDB-lite"/>
    </source>
</evidence>
<feature type="compositionally biased region" description="Low complexity" evidence="2">
    <location>
        <begin position="124"/>
        <end position="151"/>
    </location>
</feature>
<feature type="compositionally biased region" description="Low complexity" evidence="2">
    <location>
        <begin position="88"/>
        <end position="100"/>
    </location>
</feature>
<keyword evidence="6" id="KW-1185">Reference proteome</keyword>
<accession>A0A2G5I998</accession>
<reference evidence="4 6" key="2">
    <citation type="submission" date="2023-09" db="EMBL/GenBank/DDBJ databases">
        <title>Complete-Gapless Cercospora beticola genome.</title>
        <authorList>
            <person name="Wyatt N.A."/>
            <person name="Spanner R.E."/>
            <person name="Bolton M.D."/>
        </authorList>
    </citation>
    <scope>NUCLEOTIDE SEQUENCE [LARGE SCALE GENOMIC DNA]</scope>
    <source>
        <strain evidence="4">Cb09-40</strain>
    </source>
</reference>
<feature type="region of interest" description="Disordered" evidence="2">
    <location>
        <begin position="1"/>
        <end position="225"/>
    </location>
</feature>
<feature type="coiled-coil region" evidence="1">
    <location>
        <begin position="239"/>
        <end position="266"/>
    </location>
</feature>
<evidence type="ECO:0000313" key="5">
    <source>
        <dbReference type="Proteomes" id="UP000230605"/>
    </source>
</evidence>
<feature type="compositionally biased region" description="Acidic residues" evidence="2">
    <location>
        <begin position="167"/>
        <end position="177"/>
    </location>
</feature>
<evidence type="ECO:0000313" key="3">
    <source>
        <dbReference type="EMBL" id="PIB01387.1"/>
    </source>
</evidence>
<keyword evidence="1" id="KW-0175">Coiled coil</keyword>
<sequence>MPLQKNDTSGSQKITSFFSRFTIPPERRPDNNIVEDEIVVASPSKSPPKYNVNPIDGTTNITPTPDSPYRSPLVLSPKRRLASGVVISRSSSPQSPNASPRADRTKSISASSPNASGTSNLPSTTTATAAATNVPSSLSSSTLRASTSSSRRIVKDGVQAVANSDSDMSDDSSGEELADPRTFFAKRRKLSPEAKETPAVKKLSARDRQKRFDQTRPQSPPKKVYKHSFASLIREGQRMKESEAAIASMRQALEDSKKRDEEAERQAILGLNNKVDAETMLEYASDDEDGERRLKALQRVEALQAADTYHFFLDTAPLFDDVPFPTECLPNEPWSSLYATDTSREQACMSGFAAEMAAHYPLPMAITNWMAQQLLHEQNEALCEAYVEILRVSCTSHNSVSDTIASVSSMYKTRSLFENKYTEPVQRGVPAGLKHVLKVATFCAPASDSVVPEAEPSKTLEAFLDMSMMNLDEHVRRDLGLSLALGSCIEDLLESISEQSYERLVQGALSMLHDTDESITPRFRCCLIQSLPSRTKRTYDIRRRLALGVLIPSENRDSVTVGGRDWLACITQTLRTNKEFEIRDSADYDLLVPLVEVLDIAISAGFTDYNVLHPVPEASDTKATGMFTQLPKLCAAAKTHNSKIDAIVSELGYMKANIQHEATHLRRQELKAAIDRLITRLETSVRTRPKPKKSVFGDEPKQARFDRSALKKQHGGRDMGVAEQVVGDDGTSMTDTIHELPSRPGEMDVAENAGHGSCSEEEFHTAFEISQPPG</sequence>
<organism evidence="3 5">
    <name type="scientific">Cercospora beticola</name>
    <name type="common">Sugarbeet leaf spot fungus</name>
    <dbReference type="NCBI Taxonomy" id="122368"/>
    <lineage>
        <taxon>Eukaryota</taxon>
        <taxon>Fungi</taxon>
        <taxon>Dikarya</taxon>
        <taxon>Ascomycota</taxon>
        <taxon>Pezizomycotina</taxon>
        <taxon>Dothideomycetes</taxon>
        <taxon>Dothideomycetidae</taxon>
        <taxon>Mycosphaerellales</taxon>
        <taxon>Mycosphaerellaceae</taxon>
        <taxon>Cercospora</taxon>
    </lineage>
</organism>
<feature type="compositionally biased region" description="Polar residues" evidence="2">
    <location>
        <begin position="1"/>
        <end position="19"/>
    </location>
</feature>
<proteinExistence type="predicted"/>
<dbReference type="EMBL" id="CP134184">
    <property type="protein sequence ID" value="WPA96737.1"/>
    <property type="molecule type" value="Genomic_DNA"/>
</dbReference>